<dbReference type="OrthoDB" id="6751268at2759"/>
<dbReference type="Proteomes" id="UP001152888">
    <property type="component" value="Unassembled WGS sequence"/>
</dbReference>
<keyword evidence="3" id="KW-1185">Reference proteome</keyword>
<dbReference type="SUPFAM" id="SSF57756">
    <property type="entry name" value="Retrovirus zinc finger-like domains"/>
    <property type="match status" value="1"/>
</dbReference>
<feature type="region of interest" description="Disordered" evidence="1">
    <location>
        <begin position="365"/>
        <end position="389"/>
    </location>
</feature>
<evidence type="ECO:0000313" key="3">
    <source>
        <dbReference type="Proteomes" id="UP001152888"/>
    </source>
</evidence>
<protein>
    <submittedName>
        <fullName evidence="2">Uncharacterized protein</fullName>
    </submittedName>
</protein>
<dbReference type="GO" id="GO:0003676">
    <property type="term" value="F:nucleic acid binding"/>
    <property type="evidence" value="ECO:0007669"/>
    <property type="project" value="InterPro"/>
</dbReference>
<feature type="region of interest" description="Disordered" evidence="1">
    <location>
        <begin position="137"/>
        <end position="157"/>
    </location>
</feature>
<feature type="compositionally biased region" description="Polar residues" evidence="1">
    <location>
        <begin position="187"/>
        <end position="203"/>
    </location>
</feature>
<dbReference type="AlphaFoldDB" id="A0A9P0Q9W0"/>
<organism evidence="2 3">
    <name type="scientific">Acanthoscelides obtectus</name>
    <name type="common">Bean weevil</name>
    <name type="synonym">Bruchus obtectus</name>
    <dbReference type="NCBI Taxonomy" id="200917"/>
    <lineage>
        <taxon>Eukaryota</taxon>
        <taxon>Metazoa</taxon>
        <taxon>Ecdysozoa</taxon>
        <taxon>Arthropoda</taxon>
        <taxon>Hexapoda</taxon>
        <taxon>Insecta</taxon>
        <taxon>Pterygota</taxon>
        <taxon>Neoptera</taxon>
        <taxon>Endopterygota</taxon>
        <taxon>Coleoptera</taxon>
        <taxon>Polyphaga</taxon>
        <taxon>Cucujiformia</taxon>
        <taxon>Chrysomeloidea</taxon>
        <taxon>Chrysomelidae</taxon>
        <taxon>Bruchinae</taxon>
        <taxon>Bruchini</taxon>
        <taxon>Acanthoscelides</taxon>
    </lineage>
</organism>
<feature type="compositionally biased region" description="Basic and acidic residues" evidence="1">
    <location>
        <begin position="137"/>
        <end position="153"/>
    </location>
</feature>
<name>A0A9P0Q9W0_ACAOB</name>
<dbReference type="GO" id="GO:0008270">
    <property type="term" value="F:zinc ion binding"/>
    <property type="evidence" value="ECO:0007669"/>
    <property type="project" value="InterPro"/>
</dbReference>
<feature type="compositionally biased region" description="Acidic residues" evidence="1">
    <location>
        <begin position="368"/>
        <end position="388"/>
    </location>
</feature>
<sequence>MCMYLSNTDSVDKIITEHKSIKVQDHDIEIRRLVTPAQRLVISNVCPSVPNNIIESSLTTMGLKLLSRITYLRVGMPENEYNHILSFRRQVYIAPPVSEIIDSTTITFEETTYMIFFSVDGPSCTLCKQTGHTLEKCPKSQSRNEDTETRMELESSNVHNKTNTLSLNMTATIQDNSVSEETRPKRQISTSPVSTNTQPTLTEAPTKRIKTSKVSEEPAEGFINSRFTSTKLNVSEVADMIENTYKSKDIIATFRNYTNNIPDMNQMWYLEAAFKIVHIVATIQDTNNQSYHKLVRLSFSREAILYSIASLNFLASKGLSRSMVPRSCNTFPSGLKTASHSFCYAGGTTKYMELQHSDTQRSVRLETDGEGDIDIDSSDEDSEDIDDNDKDHQIFFYIQ</sequence>
<proteinExistence type="predicted"/>
<evidence type="ECO:0000256" key="1">
    <source>
        <dbReference type="SAM" id="MobiDB-lite"/>
    </source>
</evidence>
<accession>A0A9P0Q9W0</accession>
<feature type="region of interest" description="Disordered" evidence="1">
    <location>
        <begin position="176"/>
        <end position="215"/>
    </location>
</feature>
<comment type="caution">
    <text evidence="2">The sequence shown here is derived from an EMBL/GenBank/DDBJ whole genome shotgun (WGS) entry which is preliminary data.</text>
</comment>
<reference evidence="2" key="1">
    <citation type="submission" date="2022-03" db="EMBL/GenBank/DDBJ databases">
        <authorList>
            <person name="Sayadi A."/>
        </authorList>
    </citation>
    <scope>NUCLEOTIDE SEQUENCE</scope>
</reference>
<dbReference type="InterPro" id="IPR036875">
    <property type="entry name" value="Znf_CCHC_sf"/>
</dbReference>
<dbReference type="EMBL" id="CAKOFQ010008803">
    <property type="protein sequence ID" value="CAH2016053.1"/>
    <property type="molecule type" value="Genomic_DNA"/>
</dbReference>
<evidence type="ECO:0000313" key="2">
    <source>
        <dbReference type="EMBL" id="CAH2016053.1"/>
    </source>
</evidence>
<gene>
    <name evidence="2" type="ORF">ACAOBT_LOCUS35111</name>
</gene>